<keyword evidence="3" id="KW-0998">Cell outer membrane</keyword>
<dbReference type="InterPro" id="IPR000531">
    <property type="entry name" value="Beta-barrel_TonB"/>
</dbReference>
<keyword evidence="4" id="KW-0798">TonB box</keyword>
<keyword evidence="8" id="KW-0675">Receptor</keyword>
<dbReference type="PANTHER" id="PTHR40980">
    <property type="entry name" value="PLUG DOMAIN-CONTAINING PROTEIN"/>
    <property type="match status" value="1"/>
</dbReference>
<gene>
    <name evidence="8" type="ORF">ACFSQW_16300</name>
</gene>
<keyword evidence="5" id="KW-0732">Signal</keyword>
<evidence type="ECO:0000313" key="8">
    <source>
        <dbReference type="EMBL" id="MFD2555957.1"/>
    </source>
</evidence>
<evidence type="ECO:0000256" key="1">
    <source>
        <dbReference type="ARBA" id="ARBA00004442"/>
    </source>
</evidence>
<dbReference type="InterPro" id="IPR037066">
    <property type="entry name" value="Plug_dom_sf"/>
</dbReference>
<dbReference type="EMBL" id="JBHULD010000014">
    <property type="protein sequence ID" value="MFD2555957.1"/>
    <property type="molecule type" value="Genomic_DNA"/>
</dbReference>
<evidence type="ECO:0000256" key="4">
    <source>
        <dbReference type="RuleBase" id="RU003357"/>
    </source>
</evidence>
<comment type="subcellular location">
    <subcellularLocation>
        <location evidence="1 4">Cell outer membrane</location>
    </subcellularLocation>
</comment>
<accession>A0ABW5L801</accession>
<evidence type="ECO:0000259" key="7">
    <source>
        <dbReference type="Pfam" id="PF07715"/>
    </source>
</evidence>
<evidence type="ECO:0000256" key="5">
    <source>
        <dbReference type="SAM" id="SignalP"/>
    </source>
</evidence>
<evidence type="ECO:0000259" key="6">
    <source>
        <dbReference type="Pfam" id="PF00593"/>
    </source>
</evidence>
<dbReference type="PANTHER" id="PTHR40980:SF5">
    <property type="entry name" value="TONB-DEPENDENT RECEPTOR"/>
    <property type="match status" value="1"/>
</dbReference>
<dbReference type="InterPro" id="IPR036942">
    <property type="entry name" value="Beta-barrel_TonB_sf"/>
</dbReference>
<evidence type="ECO:0000256" key="2">
    <source>
        <dbReference type="ARBA" id="ARBA00023136"/>
    </source>
</evidence>
<protein>
    <submittedName>
        <fullName evidence="8">TonB-dependent receptor domain-containing protein</fullName>
    </submittedName>
</protein>
<feature type="signal peptide" evidence="5">
    <location>
        <begin position="1"/>
        <end position="25"/>
    </location>
</feature>
<dbReference type="InterPro" id="IPR012910">
    <property type="entry name" value="Plug_dom"/>
</dbReference>
<feature type="domain" description="TonB-dependent receptor plug" evidence="7">
    <location>
        <begin position="179"/>
        <end position="269"/>
    </location>
</feature>
<keyword evidence="9" id="KW-1185">Reference proteome</keyword>
<dbReference type="Pfam" id="PF00593">
    <property type="entry name" value="TonB_dep_Rec_b-barrel"/>
    <property type="match status" value="1"/>
</dbReference>
<dbReference type="InterPro" id="IPR008969">
    <property type="entry name" value="CarboxyPept-like_regulatory"/>
</dbReference>
<dbReference type="Gene3D" id="2.40.170.20">
    <property type="entry name" value="TonB-dependent receptor, beta-barrel domain"/>
    <property type="match status" value="1"/>
</dbReference>
<feature type="chain" id="PRO_5046440846" evidence="5">
    <location>
        <begin position="26"/>
        <end position="946"/>
    </location>
</feature>
<comment type="similarity">
    <text evidence="4">Belongs to the TonB-dependent receptor family.</text>
</comment>
<dbReference type="SUPFAM" id="SSF49464">
    <property type="entry name" value="Carboxypeptidase regulatory domain-like"/>
    <property type="match status" value="1"/>
</dbReference>
<dbReference type="Pfam" id="PF07715">
    <property type="entry name" value="Plug"/>
    <property type="match status" value="1"/>
</dbReference>
<dbReference type="RefSeq" id="WP_210354235.1">
    <property type="nucleotide sequence ID" value="NZ_JAEQMU010000001.1"/>
</dbReference>
<feature type="domain" description="TonB-dependent receptor-like beta-barrel" evidence="6">
    <location>
        <begin position="577"/>
        <end position="910"/>
    </location>
</feature>
<dbReference type="Proteomes" id="UP001597440">
    <property type="component" value="Unassembled WGS sequence"/>
</dbReference>
<organism evidence="8 9">
    <name type="scientific">Sphingobacterium tabacisoli</name>
    <dbReference type="NCBI Taxonomy" id="2044855"/>
    <lineage>
        <taxon>Bacteria</taxon>
        <taxon>Pseudomonadati</taxon>
        <taxon>Bacteroidota</taxon>
        <taxon>Sphingobacteriia</taxon>
        <taxon>Sphingobacteriales</taxon>
        <taxon>Sphingobacteriaceae</taxon>
        <taxon>Sphingobacterium</taxon>
    </lineage>
</organism>
<keyword evidence="2 4" id="KW-0472">Membrane</keyword>
<sequence length="946" mass="104512">MKLNLNIKKAGLLVLGVVAGSVVFAQKTDPKGNALVKESTKKDTVNTLNAQQKTSASIADGVSASVLGIRGRIIDVETMKPIAGVSVSLSDNSKVTSTNANGEFIIPVAKKGDYKIVSSYLGYNKEVTPVVLEAKNWETVSVVLVSESSTLDEVVVTRRRVQASEFALLEERKNSNLFVEKIGAQELSRKGVSDAEGALTKMSGVTKSASGANVFVRGLGDRYNSTTFNGLALPSEDPLNKNISLDFFGTSIIQSIAVNKTFNPLIGGDVAGANIDILSKDLNEDGFIEIGASVGVNSQAIDAKNLQRIDGTNWFGSLREKKVPIADLNSYDFNNKWNTKEMEKPINSSFSLAGGRKFKVGNGNLNVFLTGNMNSDYKYLNGAIRQTTTSGLIIRDQEMTKTQYNIAKTGMANLKYSIGNHSVSFNSLYINDQSQELEQNFGLDASREPNDKVLFRRQHVVNNQLFVNQLLSKLQLTDAWKLDLGVGYNMVVAQEPDRRTNKIILDEDGIYQLHGEANSNERYYSDIKEKGLTSKAIATYKVNGNSGLDRKIEFGYQGEIVKRDFNATIIGHRIKGDRIITSDYINNIDAMFNPSKLQSGYFEQTTLRGGLEPNWYSVDKKVHSMVMAGTYQFTDRLTTVLGLRYDNVYQDIIYQTNMGSTELDGPSTIKKNYVLPSLNAKYALTENSNLRASASMSYTLPQFAELAYFLNTFSNYSTQGNKDLVPVENTNVDLKWEMFPTKGELLSFGVFYKNLKNPIARSETGTNVMTYYNVGASATVAGAEVELKKNLLTRNTANGENVLSAGANLSYLYTSQKLENVDPLFTKVHGTSALQGASPLLVNADVSYLYHGKNWNWTSTAVLNYFSDRIYSLGTRGFSDVIEKGIPTLDFISSASINKKWGVDLKVRNLLNPEFRLERETDTKENIVLESYKRGMDLSLGVSYRF</sequence>
<dbReference type="Gene3D" id="2.60.40.1120">
    <property type="entry name" value="Carboxypeptidase-like, regulatory domain"/>
    <property type="match status" value="1"/>
</dbReference>
<dbReference type="SUPFAM" id="SSF56935">
    <property type="entry name" value="Porins"/>
    <property type="match status" value="1"/>
</dbReference>
<evidence type="ECO:0000313" key="9">
    <source>
        <dbReference type="Proteomes" id="UP001597440"/>
    </source>
</evidence>
<comment type="caution">
    <text evidence="8">The sequence shown here is derived from an EMBL/GenBank/DDBJ whole genome shotgun (WGS) entry which is preliminary data.</text>
</comment>
<dbReference type="Pfam" id="PF13715">
    <property type="entry name" value="CarbopepD_reg_2"/>
    <property type="match status" value="1"/>
</dbReference>
<proteinExistence type="inferred from homology"/>
<evidence type="ECO:0000256" key="3">
    <source>
        <dbReference type="ARBA" id="ARBA00023237"/>
    </source>
</evidence>
<dbReference type="Gene3D" id="2.170.130.10">
    <property type="entry name" value="TonB-dependent receptor, plug domain"/>
    <property type="match status" value="1"/>
</dbReference>
<reference evidence="9" key="1">
    <citation type="journal article" date="2019" name="Int. J. Syst. Evol. Microbiol.">
        <title>The Global Catalogue of Microorganisms (GCM) 10K type strain sequencing project: providing services to taxonomists for standard genome sequencing and annotation.</title>
        <authorList>
            <consortium name="The Broad Institute Genomics Platform"/>
            <consortium name="The Broad Institute Genome Sequencing Center for Infectious Disease"/>
            <person name="Wu L."/>
            <person name="Ma J."/>
        </authorList>
    </citation>
    <scope>NUCLEOTIDE SEQUENCE [LARGE SCALE GENOMIC DNA]</scope>
    <source>
        <strain evidence="9">KCTC 52298</strain>
    </source>
</reference>
<name>A0ABW5L801_9SPHI</name>